<dbReference type="Gene3D" id="3.30.300.90">
    <property type="entry name" value="BolA-like"/>
    <property type="match status" value="1"/>
</dbReference>
<dbReference type="Pfam" id="PF01722">
    <property type="entry name" value="BolA"/>
    <property type="match status" value="1"/>
</dbReference>
<name>A0A831RMN4_9GAMM</name>
<evidence type="ECO:0000256" key="1">
    <source>
        <dbReference type="ARBA" id="ARBA00005578"/>
    </source>
</evidence>
<sequence length="104" mass="11547">MSVKQSIEQTLRTELSPVHLEVLDETHMHNVPKDAQSHFKVTVVSRDFAGKAPVQRHRLVNQLLKPQFESGLHALALHTLTPEEWFSKGGRVADTPECLGGGAE</sequence>
<dbReference type="InterPro" id="IPR002634">
    <property type="entry name" value="BolA"/>
</dbReference>
<dbReference type="PIRSF" id="PIRSF003113">
    <property type="entry name" value="BolA"/>
    <property type="match status" value="1"/>
</dbReference>
<dbReference type="EMBL" id="DRKP01000054">
    <property type="protein sequence ID" value="HEB95726.1"/>
    <property type="molecule type" value="Genomic_DNA"/>
</dbReference>
<evidence type="ECO:0000313" key="3">
    <source>
        <dbReference type="EMBL" id="HEB95726.1"/>
    </source>
</evidence>
<proteinExistence type="inferred from homology"/>
<organism evidence="3">
    <name type="scientific">Sedimenticola thiotaurini</name>
    <dbReference type="NCBI Taxonomy" id="1543721"/>
    <lineage>
        <taxon>Bacteria</taxon>
        <taxon>Pseudomonadati</taxon>
        <taxon>Pseudomonadota</taxon>
        <taxon>Gammaproteobacteria</taxon>
        <taxon>Chromatiales</taxon>
        <taxon>Sedimenticolaceae</taxon>
        <taxon>Sedimenticola</taxon>
    </lineage>
</organism>
<dbReference type="GO" id="GO:0006351">
    <property type="term" value="P:DNA-templated transcription"/>
    <property type="evidence" value="ECO:0007669"/>
    <property type="project" value="TreeGrafter"/>
</dbReference>
<dbReference type="GO" id="GO:0005829">
    <property type="term" value="C:cytosol"/>
    <property type="evidence" value="ECO:0007669"/>
    <property type="project" value="TreeGrafter"/>
</dbReference>
<dbReference type="SUPFAM" id="SSF82657">
    <property type="entry name" value="BolA-like"/>
    <property type="match status" value="1"/>
</dbReference>
<protein>
    <submittedName>
        <fullName evidence="3">BolA family transcriptional regulator</fullName>
    </submittedName>
</protein>
<dbReference type="PANTHER" id="PTHR46229">
    <property type="entry name" value="BOLA TRANSCRIPTION REGULATOR"/>
    <property type="match status" value="1"/>
</dbReference>
<dbReference type="Proteomes" id="UP000886251">
    <property type="component" value="Unassembled WGS sequence"/>
</dbReference>
<evidence type="ECO:0000256" key="2">
    <source>
        <dbReference type="RuleBase" id="RU003860"/>
    </source>
</evidence>
<reference evidence="3" key="1">
    <citation type="journal article" date="2020" name="mSystems">
        <title>Genome- and Community-Level Interaction Insights into Carbon Utilization and Element Cycling Functions of Hydrothermarchaeota in Hydrothermal Sediment.</title>
        <authorList>
            <person name="Zhou Z."/>
            <person name="Liu Y."/>
            <person name="Xu W."/>
            <person name="Pan J."/>
            <person name="Luo Z.H."/>
            <person name="Li M."/>
        </authorList>
    </citation>
    <scope>NUCLEOTIDE SEQUENCE [LARGE SCALE GENOMIC DNA]</scope>
    <source>
        <strain evidence="3">HyVt-443</strain>
    </source>
</reference>
<gene>
    <name evidence="3" type="ORF">ENI96_04760</name>
</gene>
<dbReference type="AlphaFoldDB" id="A0A831RMN4"/>
<comment type="similarity">
    <text evidence="1 2">Belongs to the BolA/IbaG family.</text>
</comment>
<accession>A0A831RMN4</accession>
<dbReference type="PANTHER" id="PTHR46229:SF2">
    <property type="entry name" value="BOLA-LIKE PROTEIN 1"/>
    <property type="match status" value="1"/>
</dbReference>
<dbReference type="InterPro" id="IPR050961">
    <property type="entry name" value="BolA/IbaG_stress_morph_reg"/>
</dbReference>
<comment type="caution">
    <text evidence="3">The sequence shown here is derived from an EMBL/GenBank/DDBJ whole genome shotgun (WGS) entry which is preliminary data.</text>
</comment>
<dbReference type="InterPro" id="IPR036065">
    <property type="entry name" value="BolA-like_sf"/>
</dbReference>